<gene>
    <name evidence="5" type="ORF">SE16_13710</name>
</gene>
<protein>
    <submittedName>
        <fullName evidence="5">Beta-ketoacyl-ACP synthase</fullName>
    </submittedName>
</protein>
<keyword evidence="1" id="KW-0808">Transferase</keyword>
<dbReference type="OrthoDB" id="9786707at2"/>
<evidence type="ECO:0000259" key="3">
    <source>
        <dbReference type="Pfam" id="PF08541"/>
    </source>
</evidence>
<proteinExistence type="predicted"/>
<dbReference type="Pfam" id="PF08541">
    <property type="entry name" value="ACP_syn_III_C"/>
    <property type="match status" value="1"/>
</dbReference>
<accession>A0A0P6YAJ5</accession>
<dbReference type="AlphaFoldDB" id="A0A0P6YAJ5"/>
<evidence type="ECO:0000256" key="1">
    <source>
        <dbReference type="ARBA" id="ARBA00022679"/>
    </source>
</evidence>
<dbReference type="PANTHER" id="PTHR34069">
    <property type="entry name" value="3-OXOACYL-[ACYL-CARRIER-PROTEIN] SYNTHASE 3"/>
    <property type="match status" value="1"/>
</dbReference>
<sequence>MLVAFSVGLRAWGTYVPPHVETAADVAARTGIPEDVVAHKMGLRRKHVAGEDDHCAAMAARAARLALERAGVPPESIDLILYHGSEYKEHFVWNAATHVQRLIGASNAAAFELYALCAGTPIALKTARALMRDDARLRRVLLVTASRENDLVDYANPRARFMFNFGAGAGALLLEREWRRHTILGSAVISDGTLSEAVIMPAGGSRMPPSQETVARGLHTLDVPDLDFMGRRLGEVSMPNFLRVIQQAVEASGARVQDIDFLALVHMKRSFHEALLDALGLRADQSLYLDEYGHMQSVDQIMALELAHARGVLHEGALVVLAAAGTGYTWSAVAIRW</sequence>
<dbReference type="Pfam" id="PF08545">
    <property type="entry name" value="ACP_syn_III"/>
    <property type="match status" value="1"/>
</dbReference>
<evidence type="ECO:0000259" key="4">
    <source>
        <dbReference type="Pfam" id="PF08545"/>
    </source>
</evidence>
<dbReference type="Proteomes" id="UP000050502">
    <property type="component" value="Unassembled WGS sequence"/>
</dbReference>
<dbReference type="Gene3D" id="3.40.47.10">
    <property type="match status" value="1"/>
</dbReference>
<dbReference type="EMBL" id="LGKN01000009">
    <property type="protein sequence ID" value="KPL86369.1"/>
    <property type="molecule type" value="Genomic_DNA"/>
</dbReference>
<dbReference type="GO" id="GO:0044550">
    <property type="term" value="P:secondary metabolite biosynthetic process"/>
    <property type="evidence" value="ECO:0007669"/>
    <property type="project" value="TreeGrafter"/>
</dbReference>
<reference evidence="5 6" key="1">
    <citation type="submission" date="2015-07" db="EMBL/GenBank/DDBJ databases">
        <title>Whole genome sequence of Ardenticatena maritima DSM 23922.</title>
        <authorList>
            <person name="Hemp J."/>
            <person name="Ward L.M."/>
            <person name="Pace L.A."/>
            <person name="Fischer W.W."/>
        </authorList>
    </citation>
    <scope>NUCLEOTIDE SEQUENCE [LARGE SCALE GENOMIC DNA]</scope>
    <source>
        <strain evidence="5 6">110S</strain>
    </source>
</reference>
<dbReference type="InterPro" id="IPR013751">
    <property type="entry name" value="ACP_syn_III_N"/>
</dbReference>
<comment type="caution">
    <text evidence="5">The sequence shown here is derived from an EMBL/GenBank/DDBJ whole genome shotgun (WGS) entry which is preliminary data.</text>
</comment>
<dbReference type="SUPFAM" id="SSF53901">
    <property type="entry name" value="Thiolase-like"/>
    <property type="match status" value="2"/>
</dbReference>
<dbReference type="PANTHER" id="PTHR34069:SF3">
    <property type="entry name" value="ACYL-COA:ACYL-COA ALKYLTRANSFERASE"/>
    <property type="match status" value="1"/>
</dbReference>
<evidence type="ECO:0000256" key="2">
    <source>
        <dbReference type="ARBA" id="ARBA00023315"/>
    </source>
</evidence>
<dbReference type="GO" id="GO:0006633">
    <property type="term" value="P:fatty acid biosynthetic process"/>
    <property type="evidence" value="ECO:0007669"/>
    <property type="project" value="InterPro"/>
</dbReference>
<organism evidence="5 6">
    <name type="scientific">Ardenticatena maritima</name>
    <dbReference type="NCBI Taxonomy" id="872965"/>
    <lineage>
        <taxon>Bacteria</taxon>
        <taxon>Bacillati</taxon>
        <taxon>Chloroflexota</taxon>
        <taxon>Ardenticatenia</taxon>
        <taxon>Ardenticatenales</taxon>
        <taxon>Ardenticatenaceae</taxon>
        <taxon>Ardenticatena</taxon>
    </lineage>
</organism>
<feature type="domain" description="Beta-ketoacyl-[acyl-carrier-protein] synthase III N-terminal" evidence="4">
    <location>
        <begin position="111"/>
        <end position="192"/>
    </location>
</feature>
<dbReference type="GO" id="GO:0004315">
    <property type="term" value="F:3-oxoacyl-[acyl-carrier-protein] synthase activity"/>
    <property type="evidence" value="ECO:0007669"/>
    <property type="project" value="InterPro"/>
</dbReference>
<dbReference type="InterPro" id="IPR016039">
    <property type="entry name" value="Thiolase-like"/>
</dbReference>
<name>A0A0P6YAJ5_9CHLR</name>
<evidence type="ECO:0000313" key="5">
    <source>
        <dbReference type="EMBL" id="KPL86369.1"/>
    </source>
</evidence>
<dbReference type="InterPro" id="IPR013747">
    <property type="entry name" value="ACP_syn_III_C"/>
</dbReference>
<feature type="domain" description="Beta-ketoacyl-[acyl-carrier-protein] synthase III C-terminal" evidence="3">
    <location>
        <begin position="250"/>
        <end position="337"/>
    </location>
</feature>
<keyword evidence="2" id="KW-0012">Acyltransferase</keyword>
<dbReference type="NCBIfam" id="NF005308">
    <property type="entry name" value="PRK06840.1"/>
    <property type="match status" value="1"/>
</dbReference>
<evidence type="ECO:0000313" key="6">
    <source>
        <dbReference type="Proteomes" id="UP000050502"/>
    </source>
</evidence>